<dbReference type="Proteomes" id="UP000028401">
    <property type="component" value="Unassembled WGS sequence"/>
</dbReference>
<gene>
    <name evidence="1" type="ORF">U725_02135</name>
</gene>
<dbReference type="PATRIC" id="fig|1415168.3.peg.2203"/>
<sequence>MTTIDKKLNVREEIEQAIAKQCNYTEFNPVFEDLFFSLNWLEERDGLKLEKYDIYQALMTAYSVGFNRGKKAHKPTKWLEKETEEFENYWQLYNTVKNQAIKDISGGSVTRQSREFRSLVTRRMYEAGMAEEKKNWTSWDK</sequence>
<accession>A0A084A8R4</accession>
<reference evidence="1 2" key="1">
    <citation type="submission" date="2014-06" db="EMBL/GenBank/DDBJ databases">
        <title>Draft genome sequence of the putrescine producing strain Lactococcus lactis subsp cremoris GE214.</title>
        <authorList>
            <person name="Ladero V."/>
            <person name="Linares D.M."/>
            <person name="del Rio B."/>
            <person name="Mayo B."/>
            <person name="Martin M.C."/>
            <person name="Fernandez M."/>
            <person name="Alvarez M.A."/>
        </authorList>
    </citation>
    <scope>NUCLEOTIDE SEQUENCE [LARGE SCALE GENOMIC DNA]</scope>
    <source>
        <strain evidence="1 2">GE214</strain>
    </source>
</reference>
<organism evidence="1 2">
    <name type="scientific">Lactococcus cremoris subsp. cremoris GE214</name>
    <dbReference type="NCBI Taxonomy" id="1415168"/>
    <lineage>
        <taxon>Bacteria</taxon>
        <taxon>Bacillati</taxon>
        <taxon>Bacillota</taxon>
        <taxon>Bacilli</taxon>
        <taxon>Lactobacillales</taxon>
        <taxon>Streptococcaceae</taxon>
        <taxon>Lactococcus</taxon>
        <taxon>Lactococcus cremoris subsp. cremoris</taxon>
    </lineage>
</organism>
<proteinExistence type="predicted"/>
<dbReference type="AlphaFoldDB" id="A0A084A8R4"/>
<evidence type="ECO:0000313" key="1">
    <source>
        <dbReference type="EMBL" id="KEY61693.1"/>
    </source>
</evidence>
<protein>
    <submittedName>
        <fullName evidence="1">Prophage protein</fullName>
    </submittedName>
</protein>
<evidence type="ECO:0000313" key="2">
    <source>
        <dbReference type="Proteomes" id="UP000028401"/>
    </source>
</evidence>
<dbReference type="EMBL" id="AZSI01000134">
    <property type="protein sequence ID" value="KEY61693.1"/>
    <property type="molecule type" value="Genomic_DNA"/>
</dbReference>
<dbReference type="RefSeq" id="WP_042748717.1">
    <property type="nucleotide sequence ID" value="NZ_AZSI01000134.1"/>
</dbReference>
<name>A0A084A8R4_LACLC</name>
<comment type="caution">
    <text evidence="1">The sequence shown here is derived from an EMBL/GenBank/DDBJ whole genome shotgun (WGS) entry which is preliminary data.</text>
</comment>